<dbReference type="PROSITE" id="PS00636">
    <property type="entry name" value="DNAJ_1"/>
    <property type="match status" value="1"/>
</dbReference>
<dbReference type="PANTHER" id="PTHR45168:SF3">
    <property type="entry name" value="DNAJ HEAT SHOCK PROTEIN FAMILY (HSP40) MEMBER B2"/>
    <property type="match status" value="1"/>
</dbReference>
<dbReference type="Gene3D" id="1.10.287.110">
    <property type="entry name" value="DnaJ domain"/>
    <property type="match status" value="1"/>
</dbReference>
<dbReference type="Proteomes" id="UP000193920">
    <property type="component" value="Unassembled WGS sequence"/>
</dbReference>
<proteinExistence type="predicted"/>
<keyword evidence="4" id="KW-1185">Reference proteome</keyword>
<feature type="region of interest" description="Disordered" evidence="1">
    <location>
        <begin position="216"/>
        <end position="327"/>
    </location>
</feature>
<gene>
    <name evidence="3" type="ORF">LY90DRAFT_501572</name>
</gene>
<dbReference type="SMART" id="SM00271">
    <property type="entry name" value="DnaJ"/>
    <property type="match status" value="1"/>
</dbReference>
<name>A0A1Y2EZY6_9FUNG</name>
<feature type="domain" description="J" evidence="2">
    <location>
        <begin position="5"/>
        <end position="71"/>
    </location>
</feature>
<dbReference type="EMBL" id="MCOG01000020">
    <property type="protein sequence ID" value="ORY77178.1"/>
    <property type="molecule type" value="Genomic_DNA"/>
</dbReference>
<dbReference type="AlphaFoldDB" id="A0A1Y2EZY6"/>
<reference evidence="3 4" key="1">
    <citation type="submission" date="2016-08" db="EMBL/GenBank/DDBJ databases">
        <title>A Parts List for Fungal Cellulosomes Revealed by Comparative Genomics.</title>
        <authorList>
            <consortium name="DOE Joint Genome Institute"/>
            <person name="Haitjema C.H."/>
            <person name="Gilmore S.P."/>
            <person name="Henske J.K."/>
            <person name="Solomon K.V."/>
            <person name="De Groot R."/>
            <person name="Kuo A."/>
            <person name="Mondo S.J."/>
            <person name="Salamov A.A."/>
            <person name="Labutti K."/>
            <person name="Zhao Z."/>
            <person name="Chiniquy J."/>
            <person name="Barry K."/>
            <person name="Brewer H.M."/>
            <person name="Purvine S.O."/>
            <person name="Wright A.T."/>
            <person name="Boxma B."/>
            <person name="Van Alen T."/>
            <person name="Hackstein J.H."/>
            <person name="Baker S.E."/>
            <person name="Grigoriev I.V."/>
            <person name="O'Malley M.A."/>
        </authorList>
    </citation>
    <scope>NUCLEOTIDE SEQUENCE [LARGE SCALE GENOMIC DNA]</scope>
    <source>
        <strain evidence="3 4">G1</strain>
    </source>
</reference>
<dbReference type="Pfam" id="PF00226">
    <property type="entry name" value="DnaJ"/>
    <property type="match status" value="1"/>
</dbReference>
<sequence>MTTKKYYEILGISETATDSEIKKAYRKEALHWHPDKNQDRLEEANERFKLISEAYEVLKDPEQRAIYNKYGDEGFKERTSGAGAGYDSDSYHSFHFTNPEDLFREFFGGQDPFAAFFGHDPFGSHSSRRGSNTRRNDPFGGFSMFSNSFFDDDDDFFGGSGHSGFSSFSSSSFGGPTTSSFSSFSSSSFGGGMGGGNFVSTSQRTEVINGKKTIVKETRDGKGNTTVERTIIEPDGRRTQETIVNGKQQSFITDTQSRSGERLRLEDQQRSHHSNSHQHSHHSGHHSSHHSSHHSTRRSGSNNTKTSGTRAPETDQRSQFGGYHHFF</sequence>
<feature type="compositionally biased region" description="Basic residues" evidence="1">
    <location>
        <begin position="271"/>
        <end position="297"/>
    </location>
</feature>
<dbReference type="PANTHER" id="PTHR45168">
    <property type="entry name" value="DNAJ HOMOLOG SUBFAMILY B MEMBER 2"/>
    <property type="match status" value="1"/>
</dbReference>
<dbReference type="PROSITE" id="PS50076">
    <property type="entry name" value="DNAJ_2"/>
    <property type="match status" value="1"/>
</dbReference>
<feature type="compositionally biased region" description="Basic and acidic residues" evidence="1">
    <location>
        <begin position="259"/>
        <end position="270"/>
    </location>
</feature>
<evidence type="ECO:0000259" key="2">
    <source>
        <dbReference type="PROSITE" id="PS50076"/>
    </source>
</evidence>
<feature type="compositionally biased region" description="Basic and acidic residues" evidence="1">
    <location>
        <begin position="230"/>
        <end position="240"/>
    </location>
</feature>
<dbReference type="STRING" id="1754190.A0A1Y2EZY6"/>
<dbReference type="InterPro" id="IPR036869">
    <property type="entry name" value="J_dom_sf"/>
</dbReference>
<dbReference type="GO" id="GO:0051082">
    <property type="term" value="F:unfolded protein binding"/>
    <property type="evidence" value="ECO:0007669"/>
    <property type="project" value="InterPro"/>
</dbReference>
<dbReference type="InterPro" id="IPR018253">
    <property type="entry name" value="DnaJ_domain_CS"/>
</dbReference>
<protein>
    <submittedName>
        <fullName evidence="3">DnaJ-domain-containing protein</fullName>
    </submittedName>
</protein>
<organism evidence="3 4">
    <name type="scientific">Neocallimastix californiae</name>
    <dbReference type="NCBI Taxonomy" id="1754190"/>
    <lineage>
        <taxon>Eukaryota</taxon>
        <taxon>Fungi</taxon>
        <taxon>Fungi incertae sedis</taxon>
        <taxon>Chytridiomycota</taxon>
        <taxon>Chytridiomycota incertae sedis</taxon>
        <taxon>Neocallimastigomycetes</taxon>
        <taxon>Neocallimastigales</taxon>
        <taxon>Neocallimastigaceae</taxon>
        <taxon>Neocallimastix</taxon>
    </lineage>
</organism>
<dbReference type="OrthoDB" id="10250354at2759"/>
<comment type="caution">
    <text evidence="3">The sequence shown here is derived from an EMBL/GenBank/DDBJ whole genome shotgun (WGS) entry which is preliminary data.</text>
</comment>
<dbReference type="GO" id="GO:0030544">
    <property type="term" value="F:Hsp70 protein binding"/>
    <property type="evidence" value="ECO:0007669"/>
    <property type="project" value="InterPro"/>
</dbReference>
<evidence type="ECO:0000256" key="1">
    <source>
        <dbReference type="SAM" id="MobiDB-lite"/>
    </source>
</evidence>
<feature type="compositionally biased region" description="Polar residues" evidence="1">
    <location>
        <begin position="241"/>
        <end position="258"/>
    </location>
</feature>
<accession>A0A1Y2EZY6</accession>
<evidence type="ECO:0000313" key="3">
    <source>
        <dbReference type="EMBL" id="ORY77178.1"/>
    </source>
</evidence>
<dbReference type="CDD" id="cd06257">
    <property type="entry name" value="DnaJ"/>
    <property type="match status" value="1"/>
</dbReference>
<evidence type="ECO:0000313" key="4">
    <source>
        <dbReference type="Proteomes" id="UP000193920"/>
    </source>
</evidence>
<dbReference type="InterPro" id="IPR001623">
    <property type="entry name" value="DnaJ_domain"/>
</dbReference>
<dbReference type="InterPro" id="IPR043183">
    <property type="entry name" value="DNJB2/6-like"/>
</dbReference>
<dbReference type="SUPFAM" id="SSF46565">
    <property type="entry name" value="Chaperone J-domain"/>
    <property type="match status" value="1"/>
</dbReference>
<dbReference type="PRINTS" id="PR00625">
    <property type="entry name" value="JDOMAIN"/>
</dbReference>